<dbReference type="GO" id="GO:0016616">
    <property type="term" value="F:oxidoreductase activity, acting on the CH-OH group of donors, NAD or NADP as acceptor"/>
    <property type="evidence" value="ECO:0007669"/>
    <property type="project" value="InterPro"/>
</dbReference>
<feature type="domain" description="UDP-glucose/GDP-mannose dehydrogenase N-terminal" evidence="3">
    <location>
        <begin position="70"/>
        <end position="133"/>
    </location>
</feature>
<accession>A0A6J5MZQ6</accession>
<dbReference type="InterPro" id="IPR013328">
    <property type="entry name" value="6PGD_dom2"/>
</dbReference>
<dbReference type="Pfam" id="PF03721">
    <property type="entry name" value="UDPG_MGDP_dh_N"/>
    <property type="match status" value="1"/>
</dbReference>
<dbReference type="SUPFAM" id="SSF51735">
    <property type="entry name" value="NAD(P)-binding Rossmann-fold domains"/>
    <property type="match status" value="1"/>
</dbReference>
<dbReference type="Gene3D" id="1.10.1040.10">
    <property type="entry name" value="N-(1-d-carboxylethyl)-l-norvaline Dehydrogenase, domain 2"/>
    <property type="match status" value="1"/>
</dbReference>
<evidence type="ECO:0000256" key="1">
    <source>
        <dbReference type="ARBA" id="ARBA00006601"/>
    </source>
</evidence>
<name>A0A6J5MZQ6_9CAUD</name>
<dbReference type="SUPFAM" id="SSF48179">
    <property type="entry name" value="6-phosphogluconate dehydrogenase C-terminal domain-like"/>
    <property type="match status" value="1"/>
</dbReference>
<dbReference type="EMBL" id="LR796562">
    <property type="protein sequence ID" value="CAB4151477.1"/>
    <property type="molecule type" value="Genomic_DNA"/>
</dbReference>
<dbReference type="InterPro" id="IPR008927">
    <property type="entry name" value="6-PGluconate_DH-like_C_sf"/>
</dbReference>
<dbReference type="InterPro" id="IPR036291">
    <property type="entry name" value="NAD(P)-bd_dom_sf"/>
</dbReference>
<dbReference type="GO" id="GO:0051287">
    <property type="term" value="F:NAD binding"/>
    <property type="evidence" value="ECO:0007669"/>
    <property type="project" value="InterPro"/>
</dbReference>
<comment type="similarity">
    <text evidence="1">Belongs to the UDP-glucose/GDP-mannose dehydrogenase family.</text>
</comment>
<organism evidence="4">
    <name type="scientific">uncultured Caudovirales phage</name>
    <dbReference type="NCBI Taxonomy" id="2100421"/>
    <lineage>
        <taxon>Viruses</taxon>
        <taxon>Duplodnaviria</taxon>
        <taxon>Heunggongvirae</taxon>
        <taxon>Uroviricota</taxon>
        <taxon>Caudoviricetes</taxon>
        <taxon>Peduoviridae</taxon>
        <taxon>Maltschvirus</taxon>
        <taxon>Maltschvirus maltsch</taxon>
    </lineage>
</organism>
<dbReference type="PANTHER" id="PTHR43750">
    <property type="entry name" value="UDP-GLUCOSE 6-DEHYDROGENASE TUAD"/>
    <property type="match status" value="1"/>
</dbReference>
<feature type="domain" description="UDP-glucose/GDP-mannose dehydrogenase dimerisation" evidence="2">
    <location>
        <begin position="199"/>
        <end position="295"/>
    </location>
</feature>
<dbReference type="PANTHER" id="PTHR43750:SF3">
    <property type="entry name" value="UDP-GLUCOSE 6-DEHYDROGENASE TUAD"/>
    <property type="match status" value="1"/>
</dbReference>
<evidence type="ECO:0000313" key="4">
    <source>
        <dbReference type="EMBL" id="CAB4151477.1"/>
    </source>
</evidence>
<proteinExistence type="inferred from homology"/>
<protein>
    <submittedName>
        <fullName evidence="4">Ugd Predicted UDP-glucose 6-dehydrogenase</fullName>
    </submittedName>
</protein>
<reference evidence="4" key="1">
    <citation type="submission" date="2020-04" db="EMBL/GenBank/DDBJ databases">
        <authorList>
            <person name="Chiriac C."/>
            <person name="Salcher M."/>
            <person name="Ghai R."/>
            <person name="Kavagutti S V."/>
        </authorList>
    </citation>
    <scope>NUCLEOTIDE SEQUENCE</scope>
</reference>
<evidence type="ECO:0000259" key="2">
    <source>
        <dbReference type="Pfam" id="PF00984"/>
    </source>
</evidence>
<evidence type="ECO:0000259" key="3">
    <source>
        <dbReference type="Pfam" id="PF03721"/>
    </source>
</evidence>
<gene>
    <name evidence="4" type="ORF">UFOVP585_20</name>
</gene>
<dbReference type="Pfam" id="PF00984">
    <property type="entry name" value="UDPG_MGDP_dh"/>
    <property type="match status" value="1"/>
</dbReference>
<dbReference type="InterPro" id="IPR001732">
    <property type="entry name" value="UDP-Glc/GDP-Man_DH_N"/>
</dbReference>
<sequence length="308" mass="34114">MNKISKDCTVAIVGFGVVGQAYYQMFPDAVVYDEPKDICTARSFPSGIASTPIEGDRLALKANSLELWIQDARTAVNDCDVAIVAVFTPHNEDGSLDTSIVEEVVGWIDCPLIIIKSALHPGTTDMLVKKTGKRIAVSVEYIGEGTYPVHFWKFPHQTDPRMHMMLVVGGEDEVAEQAIEVLWSKLSPDVKIHKVTALEAEIVKLVENSYGALKVTFINTLMSLAKASDTSFIRIHQAWNSDPRTDSMHIRAVSHNRGWKSKCWSKDLPALVAYAKKVGATDMERLFQLVDDLNEEHLAITEADNAKD</sequence>
<dbReference type="Gene3D" id="3.40.50.720">
    <property type="entry name" value="NAD(P)-binding Rossmann-like Domain"/>
    <property type="match status" value="1"/>
</dbReference>
<dbReference type="InterPro" id="IPR014026">
    <property type="entry name" value="UDP-Glc/GDP-Man_DH_dimer"/>
</dbReference>